<dbReference type="NCBIfam" id="TIGR01643">
    <property type="entry name" value="YD_repeat_2x"/>
    <property type="match status" value="8"/>
</dbReference>
<evidence type="ECO:0000313" key="8">
    <source>
        <dbReference type="Proteomes" id="UP000028640"/>
    </source>
</evidence>
<feature type="domain" description="DUF6531" evidence="5">
    <location>
        <begin position="337"/>
        <end position="414"/>
    </location>
</feature>
<dbReference type="Pfam" id="PF05593">
    <property type="entry name" value="RHS_repeat"/>
    <property type="match status" value="4"/>
</dbReference>
<dbReference type="InterPro" id="IPR028900">
    <property type="entry name" value="Tox-SHH_dom"/>
</dbReference>
<evidence type="ECO:0000256" key="2">
    <source>
        <dbReference type="SAM" id="MobiDB-lite"/>
    </source>
</evidence>
<dbReference type="InterPro" id="IPR008727">
    <property type="entry name" value="PAAR_motif"/>
</dbReference>
<dbReference type="InterPro" id="IPR056823">
    <property type="entry name" value="TEN-like_YD-shell"/>
</dbReference>
<keyword evidence="3" id="KW-1133">Transmembrane helix</keyword>
<feature type="region of interest" description="Disordered" evidence="2">
    <location>
        <begin position="1406"/>
        <end position="1429"/>
    </location>
</feature>
<reference evidence="7 8" key="1">
    <citation type="submission" date="2014-05" db="EMBL/GenBank/DDBJ databases">
        <title>ATOL: Assembling a taxonomically balanced genome-scale reconstruction of the evolutionary history of the Enterobacteriaceae.</title>
        <authorList>
            <person name="Plunkett G.III."/>
            <person name="Neeno-Eckwall E.C."/>
            <person name="Glasner J.D."/>
            <person name="Perna N.T."/>
        </authorList>
    </citation>
    <scope>NUCLEOTIDE SEQUENCE [LARGE SCALE GENOMIC DNA]</scope>
    <source>
        <strain evidence="7 8">ATCC 33852</strain>
    </source>
</reference>
<dbReference type="Pfam" id="PF20148">
    <property type="entry name" value="DUF6531"/>
    <property type="match status" value="1"/>
</dbReference>
<dbReference type="Pfam" id="PF15652">
    <property type="entry name" value="Tox-SHH"/>
    <property type="match status" value="1"/>
</dbReference>
<dbReference type="InterPro" id="IPR022385">
    <property type="entry name" value="Rhs_assc_core"/>
</dbReference>
<dbReference type="STRING" id="910964.GEAM_0410"/>
<feature type="transmembrane region" description="Helical" evidence="3">
    <location>
        <begin position="30"/>
        <end position="57"/>
    </location>
</feature>
<dbReference type="Gene3D" id="2.180.10.10">
    <property type="entry name" value="RHS repeat-associated core"/>
    <property type="match status" value="3"/>
</dbReference>
<dbReference type="EMBL" id="JMPJ01000018">
    <property type="protein sequence ID" value="KFC85445.1"/>
    <property type="molecule type" value="Genomic_DNA"/>
</dbReference>
<dbReference type="NCBIfam" id="TIGR03696">
    <property type="entry name" value="Rhs_assc_core"/>
    <property type="match status" value="1"/>
</dbReference>
<dbReference type="PANTHER" id="PTHR32305">
    <property type="match status" value="1"/>
</dbReference>
<evidence type="ECO:0000256" key="3">
    <source>
        <dbReference type="SAM" id="Phobius"/>
    </source>
</evidence>
<sequence>MADKVAARIDDPLIHSSLISDFVSGVVEGAIYAGIFMASTAMVASGFGVALGIGLTIGAIANGFPERWGNAVGGAVDDLLGALGLRGPPDAKISSGSDNVHIMGKPAARAAGTVDHQFLNAPAGGEGEGPSAWEIAAGMAAGIASTVAHPGAFFSALGDKISSTTASDVGGFFSNLWKDITQPTVASASPHSSAATKDEVDCTKHSDPIFLAEGSKKVLINGQPAARDGDRSTCEAKIEVAEDPRVRIGGENIVVQDIRSGKNFLAWFIGGLVGGGGLKQLLTLTEKTFNRVAIGRLLRSAPCAIVTAAVGEVVGSAAAQGVAGAALIASQAVQTSHPVNIATGAKILAGAEDLDFVLEDRIPLYWQRVYHSRNLATGLLGQGWMLPFETRLIRYRAANGALHFLWRDISGRELDMGEVRPGDIVQFTEDGLTLYCTLDGVVVLQTSEGEHQLYEPDPAHEGEWRIARIYDRHDNCQHLTWNDAGQLIAIAGDNEAMSVELSYESEHGRLAAVHQIAAGERYLLVRYGYNDEGQLVSVSDADEVVTRRFSWDRASDMLATHSYATGLTVHYDWQPAADSRYWRVNAYQVLDAQQQILESWIIDSDEQARNATVTCLSSGSSFHQWDELYRITRWTDMYGAEWQYEWMDQGELLQATIGPAGERWEYGYDQRGNLSAVRNPLGDTRLTVWHPVWSQPEQEVLADGASWRYEHNLLGDVVKVTDPQGGVTQLEWNPQGDLVCETDALGNTHRFWWNERGQMISDEDCSGYRSHQHYDATGRLMSATDAEGNTTSCRWSRAGRIEAIIRADNRETHYEYDAYGQLIGENIDGFSERKLQRNVRGQVICQTDPAGHQTRFDYDRFGRLTRLINPNNDSWLFDYDSGERLLAQTDYAGRRKSYGYDDRGQVTSITQQPLAQHGEPLEPLVSHLEYDLLGRLSAKSNAETYTRYQYAARNVTVQRTAHGKLRAAQQQGVEPEWDEQLSFTLDALGNLQSEQNHGGRWQYQYDALGNLQQSQGPDGATQKFLRYGSGNLLQRLWQLDGQKAEIADYERDRLHREISRSQGPLTLETAYDPAGRIIKRRSAVLERRYQWDRLDQVAQQMLMSVEKSDSRPSFSQQRFGYDAAGQVTHRIGAEREERFHYDPAGNRTDTLGQVVWHNLLRRLKGARWEYDGFGRLLWRKADQSAVEQHFSYNAEHQVTEVRLTGHREFQRVQYRYDALGRRTHKVLHRHGQPEANAEIITFHWQGLQMVGEQSSRTPDRSVQYLYSEGSWEPVARVDIGGDSQQTFWYHTDLNGLPERMTDERGEIVWQGRFSSWGETEHETHASHLAVPQNLRFQGQYLDRETGLHYNLFRYYDPVAGRFTQPDPIGLAGGLNTYAYVPEPLGWVDPLGLTPCNAPNGYKAGDVDPHGNLSPGQNRAPGHANSKADGFVQSHHPIQDAWAKKRINEYQRNSAPATLLKSASGSPHAKISAAQRARRALPGGWDTTLKQEFNVSYREMLNSGVPAKQARQSLNDAYKYFEGLRESNKLNPFFDI</sequence>
<evidence type="ECO:0000259" key="5">
    <source>
        <dbReference type="Pfam" id="PF20148"/>
    </source>
</evidence>
<dbReference type="RefSeq" id="WP_034787546.1">
    <property type="nucleotide sequence ID" value="NZ_JMPJ01000018.1"/>
</dbReference>
<dbReference type="Gene3D" id="2.60.200.60">
    <property type="match status" value="1"/>
</dbReference>
<keyword evidence="1" id="KW-0677">Repeat</keyword>
<organism evidence="7 8">
    <name type="scientific">Ewingella americana (strain ATCC 33852 / DSM 4580 / CCUG 14506 / JCM 5911 / LMG 7869 / NCTC 12157 / CDC 1468-78)</name>
    <dbReference type="NCBI Taxonomy" id="910964"/>
    <lineage>
        <taxon>Bacteria</taxon>
        <taxon>Pseudomonadati</taxon>
        <taxon>Pseudomonadota</taxon>
        <taxon>Gammaproteobacteria</taxon>
        <taxon>Enterobacterales</taxon>
        <taxon>Yersiniaceae</taxon>
        <taxon>Ewingella</taxon>
    </lineage>
</organism>
<dbReference type="InterPro" id="IPR006530">
    <property type="entry name" value="YD"/>
</dbReference>
<dbReference type="SUPFAM" id="SSF82171">
    <property type="entry name" value="DPP6 N-terminal domain-like"/>
    <property type="match status" value="1"/>
</dbReference>
<dbReference type="Pfam" id="PF25023">
    <property type="entry name" value="TEN_YD-shell"/>
    <property type="match status" value="1"/>
</dbReference>
<dbReference type="InterPro" id="IPR050708">
    <property type="entry name" value="T6SS_VgrG/RHS"/>
</dbReference>
<dbReference type="GeneID" id="78382915"/>
<accession>A0A085GP00</accession>
<dbReference type="InterPro" id="IPR031325">
    <property type="entry name" value="RHS_repeat"/>
</dbReference>
<evidence type="ECO:0000259" key="6">
    <source>
        <dbReference type="Pfam" id="PF25023"/>
    </source>
</evidence>
<evidence type="ECO:0000313" key="7">
    <source>
        <dbReference type="EMBL" id="KFC85445.1"/>
    </source>
</evidence>
<keyword evidence="8" id="KW-1185">Reference proteome</keyword>
<dbReference type="InterPro" id="IPR045351">
    <property type="entry name" value="DUF6531"/>
</dbReference>
<keyword evidence="3" id="KW-0472">Membrane</keyword>
<dbReference type="PANTHER" id="PTHR32305:SF15">
    <property type="entry name" value="PROTEIN RHSA-RELATED"/>
    <property type="match status" value="1"/>
</dbReference>
<dbReference type="PRINTS" id="PR00394">
    <property type="entry name" value="RHSPROTEIN"/>
</dbReference>
<dbReference type="Pfam" id="PF05488">
    <property type="entry name" value="PAAR_motif"/>
    <property type="match status" value="1"/>
</dbReference>
<evidence type="ECO:0000259" key="4">
    <source>
        <dbReference type="Pfam" id="PF15652"/>
    </source>
</evidence>
<evidence type="ECO:0000256" key="1">
    <source>
        <dbReference type="ARBA" id="ARBA00022737"/>
    </source>
</evidence>
<comment type="caution">
    <text evidence="7">The sequence shown here is derived from an EMBL/GenBank/DDBJ whole genome shotgun (WGS) entry which is preliminary data.</text>
</comment>
<keyword evidence="3" id="KW-0812">Transmembrane</keyword>
<dbReference type="CDD" id="cd14742">
    <property type="entry name" value="PAAR_RHS"/>
    <property type="match status" value="1"/>
</dbReference>
<name>A0A085GP00_EWIA3</name>
<protein>
    <submittedName>
        <fullName evidence="7">Rhs family protein</fullName>
    </submittedName>
</protein>
<dbReference type="Proteomes" id="UP000028640">
    <property type="component" value="Unassembled WGS sequence"/>
</dbReference>
<proteinExistence type="predicted"/>
<feature type="domain" description="Teneurin-like YD-shell" evidence="6">
    <location>
        <begin position="1063"/>
        <end position="1366"/>
    </location>
</feature>
<gene>
    <name evidence="7" type="ORF">GEAM_0410</name>
</gene>
<feature type="domain" description="Tox-SHH" evidence="4">
    <location>
        <begin position="1428"/>
        <end position="1521"/>
    </location>
</feature>
<dbReference type="eggNOG" id="COG3209">
    <property type="taxonomic scope" value="Bacteria"/>
</dbReference>